<keyword evidence="1" id="KW-0812">Transmembrane</keyword>
<name>A0A1U7CQC8_9BACT</name>
<keyword evidence="1" id="KW-0472">Membrane</keyword>
<dbReference type="RefSeq" id="WP_076346268.1">
    <property type="nucleotide sequence ID" value="NZ_CP019082.1"/>
</dbReference>
<accession>A0A1U7CQC8</accession>
<protein>
    <submittedName>
        <fullName evidence="2">Uncharacterized protein</fullName>
    </submittedName>
</protein>
<dbReference type="KEGG" id="pbor:BSF38_02641"/>
<evidence type="ECO:0000313" key="2">
    <source>
        <dbReference type="EMBL" id="APW61137.1"/>
    </source>
</evidence>
<organism evidence="2 3">
    <name type="scientific">Paludisphaera borealis</name>
    <dbReference type="NCBI Taxonomy" id="1387353"/>
    <lineage>
        <taxon>Bacteria</taxon>
        <taxon>Pseudomonadati</taxon>
        <taxon>Planctomycetota</taxon>
        <taxon>Planctomycetia</taxon>
        <taxon>Isosphaerales</taxon>
        <taxon>Isosphaeraceae</taxon>
        <taxon>Paludisphaera</taxon>
    </lineage>
</organism>
<proteinExistence type="predicted"/>
<keyword evidence="3" id="KW-1185">Reference proteome</keyword>
<evidence type="ECO:0000313" key="3">
    <source>
        <dbReference type="Proteomes" id="UP000186309"/>
    </source>
</evidence>
<gene>
    <name evidence="2" type="ORF">BSF38_02641</name>
</gene>
<feature type="transmembrane region" description="Helical" evidence="1">
    <location>
        <begin position="105"/>
        <end position="124"/>
    </location>
</feature>
<feature type="transmembrane region" description="Helical" evidence="1">
    <location>
        <begin position="130"/>
        <end position="153"/>
    </location>
</feature>
<dbReference type="AlphaFoldDB" id="A0A1U7CQC8"/>
<keyword evidence="1" id="KW-1133">Transmembrane helix</keyword>
<reference evidence="3" key="1">
    <citation type="submission" date="2016-12" db="EMBL/GenBank/DDBJ databases">
        <title>Comparative genomics of four Isosphaeraceae planctomycetes: a common pool of plasmids and glycoside hydrolase genes.</title>
        <authorList>
            <person name="Ivanova A."/>
        </authorList>
    </citation>
    <scope>NUCLEOTIDE SEQUENCE [LARGE SCALE GENOMIC DNA]</scope>
    <source>
        <strain evidence="3">PX4</strain>
    </source>
</reference>
<evidence type="ECO:0000256" key="1">
    <source>
        <dbReference type="SAM" id="Phobius"/>
    </source>
</evidence>
<sequence length="158" mass="17403">MTPPLLDAGRRSPARVVEIEVPEEPPSFACNLAAAIFSFVLLAVVDVFSSQFLMVLFTAFEDACLLILEFLPYGPIVDAALGAIVLTLIAVALQLFQRYWRFPSWLPLALAWPTAWMLVAPSALEHGDWASWLILGTLGAGVFCSHWLCILLAQEAWD</sequence>
<feature type="transmembrane region" description="Helical" evidence="1">
    <location>
        <begin position="79"/>
        <end position="96"/>
    </location>
</feature>
<dbReference type="EMBL" id="CP019082">
    <property type="protein sequence ID" value="APW61137.1"/>
    <property type="molecule type" value="Genomic_DNA"/>
</dbReference>
<dbReference type="Proteomes" id="UP000186309">
    <property type="component" value="Chromosome"/>
</dbReference>